<dbReference type="Proteomes" id="UP000294933">
    <property type="component" value="Unassembled WGS sequence"/>
</dbReference>
<dbReference type="EMBL" id="ML170339">
    <property type="protein sequence ID" value="TDL14439.1"/>
    <property type="molecule type" value="Genomic_DNA"/>
</dbReference>
<dbReference type="VEuPathDB" id="FungiDB:BD410DRAFT_642568"/>
<evidence type="ECO:0000313" key="4">
    <source>
        <dbReference type="Proteomes" id="UP000294933"/>
    </source>
</evidence>
<dbReference type="OrthoDB" id="3224080at2759"/>
<reference evidence="3 4" key="1">
    <citation type="submission" date="2018-06" db="EMBL/GenBank/DDBJ databases">
        <title>A transcriptomic atlas of mushroom development highlights an independent origin of complex multicellularity.</title>
        <authorList>
            <consortium name="DOE Joint Genome Institute"/>
            <person name="Krizsan K."/>
            <person name="Almasi E."/>
            <person name="Merenyi Z."/>
            <person name="Sahu N."/>
            <person name="Viragh M."/>
            <person name="Koszo T."/>
            <person name="Mondo S."/>
            <person name="Kiss B."/>
            <person name="Balint B."/>
            <person name="Kues U."/>
            <person name="Barry K."/>
            <person name="Hegedus J.C."/>
            <person name="Henrissat B."/>
            <person name="Johnson J."/>
            <person name="Lipzen A."/>
            <person name="Ohm R."/>
            <person name="Nagy I."/>
            <person name="Pangilinan J."/>
            <person name="Yan J."/>
            <person name="Xiong Y."/>
            <person name="Grigoriev I.V."/>
            <person name="Hibbett D.S."/>
            <person name="Nagy L.G."/>
        </authorList>
    </citation>
    <scope>NUCLEOTIDE SEQUENCE [LARGE SCALE GENOMIC DNA]</scope>
    <source>
        <strain evidence="3 4">SZMC22713</strain>
    </source>
</reference>
<dbReference type="EMBL" id="ML170247">
    <property type="protein sequence ID" value="TDL16252.1"/>
    <property type="molecule type" value="Genomic_DNA"/>
</dbReference>
<accession>A0A4Y7PN22</accession>
<dbReference type="InterPro" id="IPR001810">
    <property type="entry name" value="F-box_dom"/>
</dbReference>
<protein>
    <recommendedName>
        <fullName evidence="1">F-box domain-containing protein</fullName>
    </recommendedName>
</protein>
<dbReference type="Pfam" id="PF12937">
    <property type="entry name" value="F-box-like"/>
    <property type="match status" value="1"/>
</dbReference>
<gene>
    <name evidence="2" type="ORF">BD410DRAFT_203810</name>
    <name evidence="3" type="ORF">BD410DRAFT_642568</name>
</gene>
<evidence type="ECO:0000259" key="1">
    <source>
        <dbReference type="Pfam" id="PF12937"/>
    </source>
</evidence>
<evidence type="ECO:0000313" key="3">
    <source>
        <dbReference type="EMBL" id="TDL16252.1"/>
    </source>
</evidence>
<dbReference type="STRING" id="50990.A0A4Y7PN22"/>
<proteinExistence type="predicted"/>
<organism evidence="3 4">
    <name type="scientific">Rickenella mellea</name>
    <dbReference type="NCBI Taxonomy" id="50990"/>
    <lineage>
        <taxon>Eukaryota</taxon>
        <taxon>Fungi</taxon>
        <taxon>Dikarya</taxon>
        <taxon>Basidiomycota</taxon>
        <taxon>Agaricomycotina</taxon>
        <taxon>Agaricomycetes</taxon>
        <taxon>Hymenochaetales</taxon>
        <taxon>Rickenellaceae</taxon>
        <taxon>Rickenella</taxon>
    </lineage>
</organism>
<dbReference type="AlphaFoldDB" id="A0A4Y7PN22"/>
<name>A0A4Y7PN22_9AGAM</name>
<feature type="domain" description="F-box" evidence="1">
    <location>
        <begin position="53"/>
        <end position="103"/>
    </location>
</feature>
<dbReference type="VEuPathDB" id="FungiDB:BD410DRAFT_203810"/>
<dbReference type="Gene3D" id="1.20.1280.50">
    <property type="match status" value="1"/>
</dbReference>
<evidence type="ECO:0000313" key="2">
    <source>
        <dbReference type="EMBL" id="TDL14439.1"/>
    </source>
</evidence>
<keyword evidence="4" id="KW-1185">Reference proteome</keyword>
<sequence>MFQSYAEPLRSMRYSLEEAKLCMAALNAIRSRLTKNIRNLQKCCKPLVLADGIERIPDEILANIFEAGHQTSEHSEFALRVSHVSRRFRQVSLRTPSLWTRPSSQTPR</sequence>